<sequence length="172" mass="17946">MAAPKLGLGTRPRALGKQRTGVPRTGAFQAVDPPCPNHPSPGETRHLVALWGLQRGGSLWDGASPHSSLVSGGSWAAAFVKPVLKHGGVGVGAEALPPPGGPAGEGWEGGGWSRARHSGWPPGDMLRRQVCARRPPPLSLQEGMAWAFGDFVSQPQSSQGASLSPWGWSWRG</sequence>
<reference evidence="2 3" key="1">
    <citation type="journal article" date="2020" name="Nature">
        <title>Six reference-quality genomes reveal evolution of bat adaptations.</title>
        <authorList>
            <person name="Jebb D."/>
            <person name="Huang Z."/>
            <person name="Pippel M."/>
            <person name="Hughes G.M."/>
            <person name="Lavrichenko K."/>
            <person name="Devanna P."/>
            <person name="Winkler S."/>
            <person name="Jermiin L.S."/>
            <person name="Skirmuntt E.C."/>
            <person name="Katzourakis A."/>
            <person name="Burkitt-Gray L."/>
            <person name="Ray D.A."/>
            <person name="Sullivan K.A.M."/>
            <person name="Roscito J.G."/>
            <person name="Kirilenko B.M."/>
            <person name="Davalos L.M."/>
            <person name="Corthals A.P."/>
            <person name="Power M.L."/>
            <person name="Jones G."/>
            <person name="Ransome R.D."/>
            <person name="Dechmann D.K.N."/>
            <person name="Locatelli A.G."/>
            <person name="Puechmaille S.J."/>
            <person name="Fedrigo O."/>
            <person name="Jarvis E.D."/>
            <person name="Hiller M."/>
            <person name="Vernes S.C."/>
            <person name="Myers E.W."/>
            <person name="Teeling E.C."/>
        </authorList>
    </citation>
    <scope>NUCLEOTIDE SEQUENCE [LARGE SCALE GENOMIC DNA]</scope>
    <source>
        <strain evidence="2">MMyoMyo1</strain>
        <tissue evidence="2">Flight muscle</tissue>
    </source>
</reference>
<feature type="region of interest" description="Disordered" evidence="1">
    <location>
        <begin position="1"/>
        <end position="38"/>
    </location>
</feature>
<protein>
    <submittedName>
        <fullName evidence="2">Uncharacterized protein</fullName>
    </submittedName>
</protein>
<organism evidence="2 3">
    <name type="scientific">Myotis myotis</name>
    <name type="common">Greater mouse-eared bat</name>
    <name type="synonym">Vespertilio myotis</name>
    <dbReference type="NCBI Taxonomy" id="51298"/>
    <lineage>
        <taxon>Eukaryota</taxon>
        <taxon>Metazoa</taxon>
        <taxon>Chordata</taxon>
        <taxon>Craniata</taxon>
        <taxon>Vertebrata</taxon>
        <taxon>Euteleostomi</taxon>
        <taxon>Mammalia</taxon>
        <taxon>Eutheria</taxon>
        <taxon>Laurasiatheria</taxon>
        <taxon>Chiroptera</taxon>
        <taxon>Yangochiroptera</taxon>
        <taxon>Vespertilionidae</taxon>
        <taxon>Myotis</taxon>
    </lineage>
</organism>
<gene>
    <name evidence="2" type="ORF">mMyoMyo1_012274</name>
</gene>
<name>A0A7J7VYZ9_MYOMY</name>
<dbReference type="EMBL" id="JABWUV010000009">
    <property type="protein sequence ID" value="KAF6330283.1"/>
    <property type="molecule type" value="Genomic_DNA"/>
</dbReference>
<comment type="caution">
    <text evidence="2">The sequence shown here is derived from an EMBL/GenBank/DDBJ whole genome shotgun (WGS) entry which is preliminary data.</text>
</comment>
<dbReference type="AlphaFoldDB" id="A0A7J7VYZ9"/>
<evidence type="ECO:0000313" key="2">
    <source>
        <dbReference type="EMBL" id="KAF6330283.1"/>
    </source>
</evidence>
<evidence type="ECO:0000313" key="3">
    <source>
        <dbReference type="Proteomes" id="UP000527355"/>
    </source>
</evidence>
<evidence type="ECO:0000256" key="1">
    <source>
        <dbReference type="SAM" id="MobiDB-lite"/>
    </source>
</evidence>
<dbReference type="Proteomes" id="UP000527355">
    <property type="component" value="Unassembled WGS sequence"/>
</dbReference>
<proteinExistence type="predicted"/>
<keyword evidence="3" id="KW-1185">Reference proteome</keyword>
<accession>A0A7J7VYZ9</accession>